<dbReference type="Gene3D" id="1.20.1260.10">
    <property type="match status" value="1"/>
</dbReference>
<dbReference type="SUPFAM" id="SSF52821">
    <property type="entry name" value="Rhodanese/Cell cycle control phosphatase"/>
    <property type="match status" value="1"/>
</dbReference>
<dbReference type="SUPFAM" id="SSF47240">
    <property type="entry name" value="Ferritin-like"/>
    <property type="match status" value="1"/>
</dbReference>
<dbReference type="Proteomes" id="UP000177583">
    <property type="component" value="Unassembled WGS sequence"/>
</dbReference>
<dbReference type="PROSITE" id="PS50206">
    <property type="entry name" value="RHODANESE_3"/>
    <property type="match status" value="1"/>
</dbReference>
<organism evidence="2 3">
    <name type="scientific">Candidatus Lambdaproteobacteria bacterium RIFOXYD2_FULL_56_26</name>
    <dbReference type="NCBI Taxonomy" id="1817773"/>
    <lineage>
        <taxon>Bacteria</taxon>
        <taxon>Pseudomonadati</taxon>
        <taxon>Pseudomonadota</taxon>
        <taxon>Candidatus Lambdaproteobacteria</taxon>
    </lineage>
</organism>
<dbReference type="Gene3D" id="3.40.250.10">
    <property type="entry name" value="Rhodanese-like domain"/>
    <property type="match status" value="1"/>
</dbReference>
<name>A0A1F6GYZ6_9PROT</name>
<dbReference type="InterPro" id="IPR050229">
    <property type="entry name" value="GlpE_sulfurtransferase"/>
</dbReference>
<dbReference type="EMBL" id="MFNF01000017">
    <property type="protein sequence ID" value="OGH03396.1"/>
    <property type="molecule type" value="Genomic_DNA"/>
</dbReference>
<dbReference type="PANTHER" id="PTHR43031">
    <property type="entry name" value="FAD-DEPENDENT OXIDOREDUCTASE"/>
    <property type="match status" value="1"/>
</dbReference>
<dbReference type="InterPro" id="IPR012347">
    <property type="entry name" value="Ferritin-like"/>
</dbReference>
<dbReference type="SMART" id="SM00450">
    <property type="entry name" value="RHOD"/>
    <property type="match status" value="1"/>
</dbReference>
<dbReference type="CDD" id="cd00158">
    <property type="entry name" value="RHOD"/>
    <property type="match status" value="1"/>
</dbReference>
<gene>
    <name evidence="2" type="ORF">A2557_02620</name>
</gene>
<comment type="caution">
    <text evidence="2">The sequence shown here is derived from an EMBL/GenBank/DDBJ whole genome shotgun (WGS) entry which is preliminary data.</text>
</comment>
<feature type="domain" description="Rhodanese" evidence="1">
    <location>
        <begin position="26"/>
        <end position="109"/>
    </location>
</feature>
<dbReference type="PANTHER" id="PTHR43031:SF1">
    <property type="entry name" value="PYRIDINE NUCLEOTIDE-DISULPHIDE OXIDOREDUCTASE"/>
    <property type="match status" value="1"/>
</dbReference>
<accession>A0A1F6GYZ6</accession>
<dbReference type="InterPro" id="IPR009078">
    <property type="entry name" value="Ferritin-like_SF"/>
</dbReference>
<dbReference type="CDD" id="cd01045">
    <property type="entry name" value="Ferritin_like_AB"/>
    <property type="match status" value="1"/>
</dbReference>
<proteinExistence type="predicted"/>
<protein>
    <recommendedName>
        <fullName evidence="1">Rhodanese domain-containing protein</fullName>
    </recommendedName>
</protein>
<dbReference type="InterPro" id="IPR001763">
    <property type="entry name" value="Rhodanese-like_dom"/>
</dbReference>
<reference evidence="2 3" key="1">
    <citation type="journal article" date="2016" name="Nat. Commun.">
        <title>Thousands of microbial genomes shed light on interconnected biogeochemical processes in an aquifer system.</title>
        <authorList>
            <person name="Anantharaman K."/>
            <person name="Brown C.T."/>
            <person name="Hug L.A."/>
            <person name="Sharon I."/>
            <person name="Castelle C.J."/>
            <person name="Probst A.J."/>
            <person name="Thomas B.C."/>
            <person name="Singh A."/>
            <person name="Wilkins M.J."/>
            <person name="Karaoz U."/>
            <person name="Brodie E.L."/>
            <person name="Williams K.H."/>
            <person name="Hubbard S.S."/>
            <person name="Banfield J.F."/>
        </authorList>
    </citation>
    <scope>NUCLEOTIDE SEQUENCE [LARGE SCALE GENOMIC DNA]</scope>
</reference>
<evidence type="ECO:0000313" key="3">
    <source>
        <dbReference type="Proteomes" id="UP000177583"/>
    </source>
</evidence>
<evidence type="ECO:0000259" key="1">
    <source>
        <dbReference type="PROSITE" id="PS50206"/>
    </source>
</evidence>
<dbReference type="AlphaFoldDB" id="A0A1F6GYZ6"/>
<dbReference type="Pfam" id="PF00581">
    <property type="entry name" value="Rhodanese"/>
    <property type="match status" value="1"/>
</dbReference>
<sequence length="276" mass="30722">MQWNQIVGNVKNVTVPEAAAFLEQRPLGTYEILDVRQPAEYKEGHIAGARLLPLPELLKGNVSLSAHKSYLVYCRAGSRSLAACQWLASQGITEVKNLVGGYLVWSGLRAKGPYEQHLTLLEPEAEFEDALSLAFAMEDGLGRLYHKLSLRVPNPICAKLLSHLVEFEERHKAALAASSTRPQGPKFNPKHGQLVESGAQVSAVCKEMELFLNLPEDVFDFAMGIEAQAFDLYMRLSQTALSPATEKLFLDLAEEECTHLDLLKIEADRYFRQHSS</sequence>
<evidence type="ECO:0000313" key="2">
    <source>
        <dbReference type="EMBL" id="OGH03396.1"/>
    </source>
</evidence>
<dbReference type="InterPro" id="IPR036873">
    <property type="entry name" value="Rhodanese-like_dom_sf"/>
</dbReference>